<dbReference type="EMBL" id="BPEU01000038">
    <property type="protein sequence ID" value="GIU46255.1"/>
    <property type="molecule type" value="Genomic_DNA"/>
</dbReference>
<dbReference type="Pfam" id="PF00873">
    <property type="entry name" value="ACR_tran"/>
    <property type="match status" value="1"/>
</dbReference>
<dbReference type="Proteomes" id="UP000773469">
    <property type="component" value="Unassembled WGS sequence"/>
</dbReference>
<evidence type="ECO:0000313" key="3">
    <source>
        <dbReference type="Proteomes" id="UP000773469"/>
    </source>
</evidence>
<dbReference type="InterPro" id="IPR001036">
    <property type="entry name" value="Acrflvin-R"/>
</dbReference>
<feature type="transmembrane region" description="Helical" evidence="1">
    <location>
        <begin position="48"/>
        <end position="72"/>
    </location>
</feature>
<sequence>MSKLDAIKLAATIRLRPILMTTAAMIAGLIPLLFAVGAGAVARFNIGLVIVSGLAIGTLFTLFFLPVIYVYLAEKHEPLPVFDEEFAQPDKG</sequence>
<accession>A0ABQ4PFB1</accession>
<evidence type="ECO:0008006" key="4">
    <source>
        <dbReference type="Google" id="ProtNLM"/>
    </source>
</evidence>
<name>A0ABQ4PFB1_SHECO</name>
<comment type="caution">
    <text evidence="2">The sequence shown here is derived from an EMBL/GenBank/DDBJ whole genome shotgun (WGS) entry which is preliminary data.</text>
</comment>
<dbReference type="Gene3D" id="1.20.1640.10">
    <property type="entry name" value="Multidrug efflux transporter AcrB transmembrane domain"/>
    <property type="match status" value="1"/>
</dbReference>
<dbReference type="SUPFAM" id="SSF82866">
    <property type="entry name" value="Multidrug efflux transporter AcrB transmembrane domain"/>
    <property type="match status" value="1"/>
</dbReference>
<keyword evidence="1" id="KW-0812">Transmembrane</keyword>
<keyword evidence="1" id="KW-1133">Transmembrane helix</keyword>
<reference evidence="2 3" key="1">
    <citation type="submission" date="2021-05" db="EMBL/GenBank/DDBJ databases">
        <title>Molecular characterization for Shewanella algae harboring chromosomal blaOXA-55-like strains isolated from clinical and environment sample.</title>
        <authorList>
            <person name="Ohama Y."/>
            <person name="Aoki K."/>
            <person name="Harada S."/>
            <person name="Moriya K."/>
            <person name="Ishii Y."/>
            <person name="Tateda K."/>
        </authorList>
    </citation>
    <scope>NUCLEOTIDE SEQUENCE [LARGE SCALE GENOMIC DNA]</scope>
    <source>
        <strain evidence="2 3">MBTL60-118</strain>
    </source>
</reference>
<evidence type="ECO:0000256" key="1">
    <source>
        <dbReference type="SAM" id="Phobius"/>
    </source>
</evidence>
<gene>
    <name evidence="2" type="ORF">TUM3794_38440</name>
</gene>
<proteinExistence type="predicted"/>
<dbReference type="PANTHER" id="PTHR32063">
    <property type="match status" value="1"/>
</dbReference>
<evidence type="ECO:0000313" key="2">
    <source>
        <dbReference type="EMBL" id="GIU46255.1"/>
    </source>
</evidence>
<feature type="transmembrane region" description="Helical" evidence="1">
    <location>
        <begin position="21"/>
        <end position="42"/>
    </location>
</feature>
<dbReference type="PANTHER" id="PTHR32063:SF28">
    <property type="entry name" value="BLR2861 PROTEIN"/>
    <property type="match status" value="1"/>
</dbReference>
<keyword evidence="1" id="KW-0472">Membrane</keyword>
<keyword evidence="3" id="KW-1185">Reference proteome</keyword>
<organism evidence="2 3">
    <name type="scientific">Shewanella colwelliana</name>
    <name type="common">Alteromonas colwelliana</name>
    <dbReference type="NCBI Taxonomy" id="23"/>
    <lineage>
        <taxon>Bacteria</taxon>
        <taxon>Pseudomonadati</taxon>
        <taxon>Pseudomonadota</taxon>
        <taxon>Gammaproteobacteria</taxon>
        <taxon>Alteromonadales</taxon>
        <taxon>Shewanellaceae</taxon>
        <taxon>Shewanella</taxon>
    </lineage>
</organism>
<protein>
    <recommendedName>
        <fullName evidence="4">Acriflavin resistance protein</fullName>
    </recommendedName>
</protein>